<dbReference type="PROSITE" id="PS50011">
    <property type="entry name" value="PROTEIN_KINASE_DOM"/>
    <property type="match status" value="1"/>
</dbReference>
<proteinExistence type="predicted"/>
<evidence type="ECO:0000256" key="4">
    <source>
        <dbReference type="ARBA" id="ARBA00022679"/>
    </source>
</evidence>
<dbReference type="InterPro" id="IPR000719">
    <property type="entry name" value="Prot_kinase_dom"/>
</dbReference>
<dbReference type="AlphaFoldDB" id="A0A4Y7IS84"/>
<keyword evidence="6" id="KW-0418">Kinase</keyword>
<dbReference type="EMBL" id="CM010716">
    <property type="protein sequence ID" value="RZC50581.1"/>
    <property type="molecule type" value="Genomic_DNA"/>
</dbReference>
<dbReference type="OrthoDB" id="2015071at2759"/>
<reference evidence="12 13" key="1">
    <citation type="journal article" date="2018" name="Science">
        <title>The opium poppy genome and morphinan production.</title>
        <authorList>
            <person name="Guo L."/>
            <person name="Winzer T."/>
            <person name="Yang X."/>
            <person name="Li Y."/>
            <person name="Ning Z."/>
            <person name="He Z."/>
            <person name="Teodor R."/>
            <person name="Lu Y."/>
            <person name="Bowser T.A."/>
            <person name="Graham I.A."/>
            <person name="Ye K."/>
        </authorList>
    </citation>
    <scope>NUCLEOTIDE SEQUENCE [LARGE SCALE GENOMIC DNA]</scope>
    <source>
        <strain evidence="13">cv. HN1</strain>
        <tissue evidence="12">Leaves</tissue>
    </source>
</reference>
<gene>
    <name evidence="12" type="ORF">C5167_019010</name>
</gene>
<evidence type="ECO:0000256" key="8">
    <source>
        <dbReference type="ARBA" id="ARBA00023136"/>
    </source>
</evidence>
<dbReference type="OMA" id="VRIAYEF"/>
<dbReference type="SUPFAM" id="SSF56112">
    <property type="entry name" value="Protein kinase-like (PK-like)"/>
    <property type="match status" value="1"/>
</dbReference>
<comment type="catalytic activity">
    <reaction evidence="9">
        <text>L-threonyl-[protein] + ATP = O-phospho-L-threonyl-[protein] + ADP + H(+)</text>
        <dbReference type="Rhea" id="RHEA:46608"/>
        <dbReference type="Rhea" id="RHEA-COMP:11060"/>
        <dbReference type="Rhea" id="RHEA-COMP:11605"/>
        <dbReference type="ChEBI" id="CHEBI:15378"/>
        <dbReference type="ChEBI" id="CHEBI:30013"/>
        <dbReference type="ChEBI" id="CHEBI:30616"/>
        <dbReference type="ChEBI" id="CHEBI:61977"/>
        <dbReference type="ChEBI" id="CHEBI:456216"/>
        <dbReference type="EC" id="2.7.11.1"/>
    </reaction>
</comment>
<keyword evidence="7" id="KW-0067">ATP-binding</keyword>
<evidence type="ECO:0000259" key="11">
    <source>
        <dbReference type="PROSITE" id="PS50011"/>
    </source>
</evidence>
<dbReference type="FunFam" id="1.10.510.10:FF:001023">
    <property type="entry name" value="Os07g0541700 protein"/>
    <property type="match status" value="1"/>
</dbReference>
<dbReference type="EC" id="2.7.11.1" evidence="2"/>
<evidence type="ECO:0000256" key="2">
    <source>
        <dbReference type="ARBA" id="ARBA00012513"/>
    </source>
</evidence>
<dbReference type="GO" id="GO:0016020">
    <property type="term" value="C:membrane"/>
    <property type="evidence" value="ECO:0007669"/>
    <property type="project" value="UniProtKB-SubCell"/>
</dbReference>
<dbReference type="InterPro" id="IPR011009">
    <property type="entry name" value="Kinase-like_dom_sf"/>
</dbReference>
<evidence type="ECO:0000256" key="5">
    <source>
        <dbReference type="ARBA" id="ARBA00022741"/>
    </source>
</evidence>
<accession>A0A4Y7IS84</accession>
<keyword evidence="13" id="KW-1185">Reference proteome</keyword>
<evidence type="ECO:0000256" key="7">
    <source>
        <dbReference type="ARBA" id="ARBA00022840"/>
    </source>
</evidence>
<protein>
    <recommendedName>
        <fullName evidence="2">non-specific serine/threonine protein kinase</fullName>
        <ecNumber evidence="2">2.7.11.1</ecNumber>
    </recommendedName>
</protein>
<evidence type="ECO:0000256" key="1">
    <source>
        <dbReference type="ARBA" id="ARBA00004370"/>
    </source>
</evidence>
<keyword evidence="3" id="KW-0723">Serine/threonine-protein kinase</keyword>
<name>A0A4Y7IS84_PAPSO</name>
<comment type="catalytic activity">
    <reaction evidence="10">
        <text>L-seryl-[protein] + ATP = O-phospho-L-seryl-[protein] + ADP + H(+)</text>
        <dbReference type="Rhea" id="RHEA:17989"/>
        <dbReference type="Rhea" id="RHEA-COMP:9863"/>
        <dbReference type="Rhea" id="RHEA-COMP:11604"/>
        <dbReference type="ChEBI" id="CHEBI:15378"/>
        <dbReference type="ChEBI" id="CHEBI:29999"/>
        <dbReference type="ChEBI" id="CHEBI:30616"/>
        <dbReference type="ChEBI" id="CHEBI:83421"/>
        <dbReference type="ChEBI" id="CHEBI:456216"/>
        <dbReference type="EC" id="2.7.11.1"/>
    </reaction>
</comment>
<dbReference type="GO" id="GO:0005524">
    <property type="term" value="F:ATP binding"/>
    <property type="evidence" value="ECO:0007669"/>
    <property type="project" value="UniProtKB-KW"/>
</dbReference>
<sequence length="141" mass="16215">MIQEVAVKKLRMNTRQGRAAFRAEVKMLSCIKHSNIVKLISHHDEGGIVRIAYEFMPLRSLDLYLYEHEINKEPLDWQTRMKIAEGVAKALLYLHDQNEPPIIYGDLKTSGILLDENFNPKLSDFSFAKLGPTWDCREPGS</sequence>
<dbReference type="Proteomes" id="UP000316621">
    <property type="component" value="Chromosome 2"/>
</dbReference>
<keyword evidence="5" id="KW-0547">Nucleotide-binding</keyword>
<comment type="subcellular location">
    <subcellularLocation>
        <location evidence="1">Membrane</location>
    </subcellularLocation>
</comment>
<evidence type="ECO:0000313" key="13">
    <source>
        <dbReference type="Proteomes" id="UP000316621"/>
    </source>
</evidence>
<dbReference type="PANTHER" id="PTHR47985:SF44">
    <property type="entry name" value="SERINE_THREONINE-PROTEIN KINASE PBS1"/>
    <property type="match status" value="1"/>
</dbReference>
<keyword evidence="8" id="KW-0472">Membrane</keyword>
<evidence type="ECO:0000256" key="9">
    <source>
        <dbReference type="ARBA" id="ARBA00047899"/>
    </source>
</evidence>
<evidence type="ECO:0000313" key="12">
    <source>
        <dbReference type="EMBL" id="RZC50581.1"/>
    </source>
</evidence>
<organism evidence="12 13">
    <name type="scientific">Papaver somniferum</name>
    <name type="common">Opium poppy</name>
    <dbReference type="NCBI Taxonomy" id="3469"/>
    <lineage>
        <taxon>Eukaryota</taxon>
        <taxon>Viridiplantae</taxon>
        <taxon>Streptophyta</taxon>
        <taxon>Embryophyta</taxon>
        <taxon>Tracheophyta</taxon>
        <taxon>Spermatophyta</taxon>
        <taxon>Magnoliopsida</taxon>
        <taxon>Ranunculales</taxon>
        <taxon>Papaveraceae</taxon>
        <taxon>Papaveroideae</taxon>
        <taxon>Papaver</taxon>
    </lineage>
</organism>
<dbReference type="Gramene" id="RZC50581">
    <property type="protein sequence ID" value="RZC50581"/>
    <property type="gene ID" value="C5167_019010"/>
</dbReference>
<dbReference type="Pfam" id="PF00069">
    <property type="entry name" value="Pkinase"/>
    <property type="match status" value="1"/>
</dbReference>
<dbReference type="Gene3D" id="1.10.510.10">
    <property type="entry name" value="Transferase(Phosphotransferase) domain 1"/>
    <property type="match status" value="1"/>
</dbReference>
<keyword evidence="4" id="KW-0808">Transferase</keyword>
<dbReference type="GO" id="GO:0004674">
    <property type="term" value="F:protein serine/threonine kinase activity"/>
    <property type="evidence" value="ECO:0007669"/>
    <property type="project" value="UniProtKB-KW"/>
</dbReference>
<evidence type="ECO:0000256" key="3">
    <source>
        <dbReference type="ARBA" id="ARBA00022527"/>
    </source>
</evidence>
<feature type="domain" description="Protein kinase" evidence="11">
    <location>
        <begin position="1"/>
        <end position="141"/>
    </location>
</feature>
<dbReference type="PANTHER" id="PTHR47985">
    <property type="entry name" value="OS07G0668900 PROTEIN"/>
    <property type="match status" value="1"/>
</dbReference>
<evidence type="ECO:0000256" key="10">
    <source>
        <dbReference type="ARBA" id="ARBA00048679"/>
    </source>
</evidence>
<evidence type="ECO:0000256" key="6">
    <source>
        <dbReference type="ARBA" id="ARBA00022777"/>
    </source>
</evidence>